<protein>
    <submittedName>
        <fullName evidence="2">Uncharacterized protein</fullName>
    </submittedName>
</protein>
<reference evidence="2" key="1">
    <citation type="submission" date="2020-11" db="EMBL/GenBank/DDBJ databases">
        <authorList>
            <person name="Tran Van P."/>
        </authorList>
    </citation>
    <scope>NUCLEOTIDE SEQUENCE</scope>
</reference>
<evidence type="ECO:0000313" key="2">
    <source>
        <dbReference type="EMBL" id="CAD7427323.1"/>
    </source>
</evidence>
<feature type="region of interest" description="Disordered" evidence="1">
    <location>
        <begin position="185"/>
        <end position="221"/>
    </location>
</feature>
<proteinExistence type="predicted"/>
<gene>
    <name evidence="2" type="ORF">TMSB3V08_LOCUS4174</name>
</gene>
<feature type="compositionally biased region" description="Basic and acidic residues" evidence="1">
    <location>
        <begin position="205"/>
        <end position="216"/>
    </location>
</feature>
<dbReference type="EMBL" id="OB793435">
    <property type="protein sequence ID" value="CAD7427323.1"/>
    <property type="molecule type" value="Genomic_DNA"/>
</dbReference>
<feature type="region of interest" description="Disordered" evidence="1">
    <location>
        <begin position="41"/>
        <end position="109"/>
    </location>
</feature>
<feature type="region of interest" description="Disordered" evidence="1">
    <location>
        <begin position="234"/>
        <end position="259"/>
    </location>
</feature>
<feature type="compositionally biased region" description="Basic residues" evidence="1">
    <location>
        <begin position="394"/>
        <end position="416"/>
    </location>
</feature>
<sequence length="416" mass="47808">MKADRVPVTNTDRNVIMSQNIEGHRGDKDIDSLIKFIESDGEGKSKQKTNYHTNGSINFNTRHRNNVKKEDSNTVPKAKREEEEKVTRSRIQSGKKERCTDKGSQLKKSNSLEEISKSKLEDLMVNDDSVKKPLSTVSVSLEFEHHKNHALPSEDEENENVKLFVNENEDNNLWWSKQENSSGKEFVDQNSNLALVGKKRREEKKKRENLPPRNEEILSTASIPLEEPDFYVVKKKQRKKKRRSSTGGQGRDSLFDEDTNIGRCEEESDESCVNITEVESQEVVTANLPETLSPSVINFINYFRQPSTMFPQQDELVNFIGRGWLDVMAEIVHSNGKRFGGTWFILHRVAVYMIRYYYCFGWVLGLATWGTERCPVYSIGGCVHAVPNEMGSGLKKKKKTQRRQRRATTTRRKKKG</sequence>
<feature type="compositionally biased region" description="Basic residues" evidence="1">
    <location>
        <begin position="234"/>
        <end position="244"/>
    </location>
</feature>
<evidence type="ECO:0000256" key="1">
    <source>
        <dbReference type="SAM" id="MobiDB-lite"/>
    </source>
</evidence>
<accession>A0A7R9HLK5</accession>
<name>A0A7R9HLK5_9NEOP</name>
<organism evidence="2">
    <name type="scientific">Timema monikensis</name>
    <dbReference type="NCBI Taxonomy" id="170555"/>
    <lineage>
        <taxon>Eukaryota</taxon>
        <taxon>Metazoa</taxon>
        <taxon>Ecdysozoa</taxon>
        <taxon>Arthropoda</taxon>
        <taxon>Hexapoda</taxon>
        <taxon>Insecta</taxon>
        <taxon>Pterygota</taxon>
        <taxon>Neoptera</taxon>
        <taxon>Polyneoptera</taxon>
        <taxon>Phasmatodea</taxon>
        <taxon>Timematodea</taxon>
        <taxon>Timematoidea</taxon>
        <taxon>Timematidae</taxon>
        <taxon>Timema</taxon>
    </lineage>
</organism>
<feature type="compositionally biased region" description="Polar residues" evidence="1">
    <location>
        <begin position="48"/>
        <end position="60"/>
    </location>
</feature>
<feature type="compositionally biased region" description="Basic and acidic residues" evidence="1">
    <location>
        <begin position="67"/>
        <end position="87"/>
    </location>
</feature>
<dbReference type="AlphaFoldDB" id="A0A7R9HLK5"/>
<feature type="region of interest" description="Disordered" evidence="1">
    <location>
        <begin position="393"/>
        <end position="416"/>
    </location>
</feature>